<keyword evidence="1" id="KW-0677">Repeat</keyword>
<dbReference type="Pfam" id="PF13414">
    <property type="entry name" value="TPR_11"/>
    <property type="match status" value="1"/>
</dbReference>
<comment type="caution">
    <text evidence="4">The sequence shown here is derived from an EMBL/GenBank/DDBJ whole genome shotgun (WGS) entry which is preliminary data.</text>
</comment>
<dbReference type="RefSeq" id="WP_311594206.1">
    <property type="nucleotide sequence ID" value="NZ_JAVRHV010000007.1"/>
</dbReference>
<dbReference type="SUPFAM" id="SSF48452">
    <property type="entry name" value="TPR-like"/>
    <property type="match status" value="1"/>
</dbReference>
<dbReference type="Pfam" id="PF00211">
    <property type="entry name" value="Guanylate_cyc"/>
    <property type="match status" value="1"/>
</dbReference>
<dbReference type="Gene3D" id="1.25.40.10">
    <property type="entry name" value="Tetratricopeptide repeat domain"/>
    <property type="match status" value="2"/>
</dbReference>
<dbReference type="Proteomes" id="UP001252186">
    <property type="component" value="Unassembled WGS sequence"/>
</dbReference>
<reference evidence="4 5" key="1">
    <citation type="submission" date="2023-09" db="EMBL/GenBank/DDBJ databases">
        <authorList>
            <person name="Rey-Velasco X."/>
        </authorList>
    </citation>
    <scope>NUCLEOTIDE SEQUENCE [LARGE SCALE GENOMIC DNA]</scope>
    <source>
        <strain evidence="4 5">P050</strain>
    </source>
</reference>
<feature type="domain" description="Guanylate cyclase" evidence="3">
    <location>
        <begin position="16"/>
        <end position="123"/>
    </location>
</feature>
<dbReference type="InterPro" id="IPR029787">
    <property type="entry name" value="Nucleotide_cyclase"/>
</dbReference>
<dbReference type="PROSITE" id="PS50125">
    <property type="entry name" value="GUANYLATE_CYCLASE_2"/>
    <property type="match status" value="1"/>
</dbReference>
<evidence type="ECO:0000259" key="3">
    <source>
        <dbReference type="PROSITE" id="PS50125"/>
    </source>
</evidence>
<dbReference type="SMART" id="SM00028">
    <property type="entry name" value="TPR"/>
    <property type="match status" value="5"/>
</dbReference>
<protein>
    <submittedName>
        <fullName evidence="4">Tetratricopeptide repeat protein</fullName>
    </submittedName>
</protein>
<keyword evidence="5" id="KW-1185">Reference proteome</keyword>
<sequence length="650" mass="73816">MSKNRQYSSSERKLAAIMFTDIVGYTALMNKDENAAFKLLQQNKLLHKSSIKEYNGRWLKEMGDGVLLSFDTVSDAVNCAINIQKSCDMLENISLRIGIHQGEVVFENNDVLGDGVNIASRIEALAPSGGIYVSESISRNIHNKGIETRYIKEQILKNIEYPVRIYEVIIDQKREAKKGQKTGQNTQDRSIAVLPFVNISSDPEQEYFCDGLTEELLNILAQAEDLNVVSRTSTFALKEKDLDISDIAQKLRVGHILEGSIRKAGSKIRVTSQLIDAANGYHLWSEKFDRRIDDIFTIQDEIAHAIAERLNLTLNISGKDKKLPSTQNIQAYDAYLRGRFLIHRLDASVKEALTHFQTAIKLDPKFAYAHAGIGTTYQTLGDLGFVDPIKVSHEGNAALDEALSLNPNLADAHVTKGWISMFYDWDIEKAQKHFLQALKLDSNSDLAHIRYSAFLSWMIYDHDNAINEARRAIELNPNENFNHNFLGVAFWVARRYKESIEQLRHSVTLDPNSFHNHYHLGMALKLSNRYEDALKEHRNALDISELHPWSLAELGMCFALLEQDQKAQICFNQLVELSNKVPCSVHLAFLSATMNKIDLAFEFLESAYQSREPWSALIHMHPNCDPLRSDPRFEDLVKRIGILPPDMKKE</sequence>
<dbReference type="Gene3D" id="3.40.50.10070">
    <property type="entry name" value="TolB, N-terminal domain"/>
    <property type="match status" value="1"/>
</dbReference>
<dbReference type="InterPro" id="IPR001054">
    <property type="entry name" value="A/G_cyclase"/>
</dbReference>
<accession>A0ABU2Y7E3</accession>
<organism evidence="4 5">
    <name type="scientific">Urechidicola vernalis</name>
    <dbReference type="NCBI Taxonomy" id="3075600"/>
    <lineage>
        <taxon>Bacteria</taxon>
        <taxon>Pseudomonadati</taxon>
        <taxon>Bacteroidota</taxon>
        <taxon>Flavobacteriia</taxon>
        <taxon>Flavobacteriales</taxon>
        <taxon>Flavobacteriaceae</taxon>
        <taxon>Urechidicola</taxon>
    </lineage>
</organism>
<name>A0ABU2Y7E3_9FLAO</name>
<dbReference type="PANTHER" id="PTHR44858">
    <property type="entry name" value="TETRATRICOPEPTIDE REPEAT PROTEIN 6"/>
    <property type="match status" value="1"/>
</dbReference>
<dbReference type="EMBL" id="JAVRHV010000007">
    <property type="protein sequence ID" value="MDT0554122.1"/>
    <property type="molecule type" value="Genomic_DNA"/>
</dbReference>
<dbReference type="InterPro" id="IPR019734">
    <property type="entry name" value="TPR_rpt"/>
</dbReference>
<dbReference type="PANTHER" id="PTHR44858:SF1">
    <property type="entry name" value="UDP-N-ACETYLGLUCOSAMINE--PEPTIDE N-ACETYLGLUCOSAMINYLTRANSFERASE SPINDLY-RELATED"/>
    <property type="match status" value="1"/>
</dbReference>
<evidence type="ECO:0000313" key="4">
    <source>
        <dbReference type="EMBL" id="MDT0554122.1"/>
    </source>
</evidence>
<dbReference type="SUPFAM" id="SSF55073">
    <property type="entry name" value="Nucleotide cyclase"/>
    <property type="match status" value="1"/>
</dbReference>
<dbReference type="InterPro" id="IPR011990">
    <property type="entry name" value="TPR-like_helical_dom_sf"/>
</dbReference>
<evidence type="ECO:0000256" key="2">
    <source>
        <dbReference type="ARBA" id="ARBA00022803"/>
    </source>
</evidence>
<dbReference type="Gene3D" id="3.30.70.1230">
    <property type="entry name" value="Nucleotide cyclase"/>
    <property type="match status" value="1"/>
</dbReference>
<evidence type="ECO:0000313" key="5">
    <source>
        <dbReference type="Proteomes" id="UP001252186"/>
    </source>
</evidence>
<dbReference type="SMART" id="SM00044">
    <property type="entry name" value="CYCc"/>
    <property type="match status" value="1"/>
</dbReference>
<dbReference type="CDD" id="cd07302">
    <property type="entry name" value="CHD"/>
    <property type="match status" value="1"/>
</dbReference>
<evidence type="ECO:0000256" key="1">
    <source>
        <dbReference type="ARBA" id="ARBA00022737"/>
    </source>
</evidence>
<keyword evidence="2" id="KW-0802">TPR repeat</keyword>
<gene>
    <name evidence="4" type="ORF">RM519_12755</name>
</gene>
<proteinExistence type="predicted"/>
<dbReference type="InterPro" id="IPR050498">
    <property type="entry name" value="Ycf3"/>
</dbReference>